<dbReference type="GO" id="GO:0006310">
    <property type="term" value="P:DNA recombination"/>
    <property type="evidence" value="ECO:0007669"/>
    <property type="project" value="UniProtKB-KW"/>
</dbReference>
<comment type="similarity">
    <text evidence="1">Belongs to the 'phage' integrase family.</text>
</comment>
<proteinExistence type="inferred from homology"/>
<comment type="caution">
    <text evidence="4">The sequence shown here is derived from an EMBL/GenBank/DDBJ whole genome shotgun (WGS) entry which is preliminary data.</text>
</comment>
<keyword evidence="2" id="KW-0229">DNA integration</keyword>
<dbReference type="InterPro" id="IPR050808">
    <property type="entry name" value="Phage_Integrase"/>
</dbReference>
<dbReference type="Proteomes" id="UP000234473">
    <property type="component" value="Unassembled WGS sequence"/>
</dbReference>
<feature type="non-terminal residue" evidence="4">
    <location>
        <position position="1"/>
    </location>
</feature>
<dbReference type="InterPro" id="IPR013762">
    <property type="entry name" value="Integrase-like_cat_sf"/>
</dbReference>
<evidence type="ECO:0000313" key="5">
    <source>
        <dbReference type="Proteomes" id="UP000234473"/>
    </source>
</evidence>
<evidence type="ECO:0000256" key="3">
    <source>
        <dbReference type="ARBA" id="ARBA00023172"/>
    </source>
</evidence>
<dbReference type="SUPFAM" id="SSF56349">
    <property type="entry name" value="DNA breaking-rejoining enzymes"/>
    <property type="match status" value="1"/>
</dbReference>
<protein>
    <submittedName>
        <fullName evidence="4">Recombinase</fullName>
    </submittedName>
</protein>
<keyword evidence="3" id="KW-0233">DNA recombination</keyword>
<dbReference type="GO" id="GO:0003677">
    <property type="term" value="F:DNA binding"/>
    <property type="evidence" value="ECO:0007669"/>
    <property type="project" value="InterPro"/>
</dbReference>
<dbReference type="InterPro" id="IPR011010">
    <property type="entry name" value="DNA_brk_join_enz"/>
</dbReference>
<dbReference type="PANTHER" id="PTHR30629:SF2">
    <property type="entry name" value="PROPHAGE INTEGRASE INTS-RELATED"/>
    <property type="match status" value="1"/>
</dbReference>
<dbReference type="AlphaFoldDB" id="A0A2N5AMJ1"/>
<name>A0A2N5AMJ1_KLEVA</name>
<gene>
    <name evidence="4" type="ORF">CWM98_01985</name>
</gene>
<dbReference type="Gene3D" id="1.10.443.10">
    <property type="entry name" value="Intergrase catalytic core"/>
    <property type="match status" value="1"/>
</dbReference>
<dbReference type="GO" id="GO:0015074">
    <property type="term" value="P:DNA integration"/>
    <property type="evidence" value="ECO:0007669"/>
    <property type="project" value="UniProtKB-KW"/>
</dbReference>
<dbReference type="EMBL" id="PICB01000043">
    <property type="protein sequence ID" value="PLP48889.1"/>
    <property type="molecule type" value="Genomic_DNA"/>
</dbReference>
<reference evidence="4 5" key="1">
    <citation type="submission" date="2017-11" db="EMBL/GenBank/DDBJ databases">
        <authorList>
            <person name="Han C.G."/>
        </authorList>
    </citation>
    <scope>NUCLEOTIDE SEQUENCE [LARGE SCALE GENOMIC DNA]</scope>
    <source>
        <strain evidence="4 5">A5</strain>
    </source>
</reference>
<evidence type="ECO:0000256" key="1">
    <source>
        <dbReference type="ARBA" id="ARBA00008857"/>
    </source>
</evidence>
<reference evidence="4 5" key="2">
    <citation type="submission" date="2018-01" db="EMBL/GenBank/DDBJ databases">
        <title>Genomic study of Klebsiella pneumoniae.</title>
        <authorList>
            <person name="Yang Y."/>
            <person name="Bicalho R."/>
        </authorList>
    </citation>
    <scope>NUCLEOTIDE SEQUENCE [LARGE SCALE GENOMIC DNA]</scope>
    <source>
        <strain evidence="4 5">A5</strain>
    </source>
</reference>
<accession>A0A2N5AMJ1</accession>
<dbReference type="PANTHER" id="PTHR30629">
    <property type="entry name" value="PROPHAGE INTEGRASE"/>
    <property type="match status" value="1"/>
</dbReference>
<organism evidence="4 5">
    <name type="scientific">Klebsiella variicola</name>
    <dbReference type="NCBI Taxonomy" id="244366"/>
    <lineage>
        <taxon>Bacteria</taxon>
        <taxon>Pseudomonadati</taxon>
        <taxon>Pseudomonadota</taxon>
        <taxon>Gammaproteobacteria</taxon>
        <taxon>Enterobacterales</taxon>
        <taxon>Enterobacteriaceae</taxon>
        <taxon>Klebsiella/Raoultella group</taxon>
        <taxon>Klebsiella</taxon>
        <taxon>Klebsiella pneumoniae complex</taxon>
    </lineage>
</organism>
<evidence type="ECO:0000313" key="4">
    <source>
        <dbReference type="EMBL" id="PLP48889.1"/>
    </source>
</evidence>
<sequence>MCMRDRGHLLSAEFSKQLRKFCEREPFNKFTPRDVRRTFKTLAGAMGVSTEMRDRLQNHKRAGVSAKHYDRYDYIKEKREIISQWEEKLLSLG</sequence>
<evidence type="ECO:0000256" key="2">
    <source>
        <dbReference type="ARBA" id="ARBA00022908"/>
    </source>
</evidence>